<keyword evidence="4" id="KW-1185">Reference proteome</keyword>
<evidence type="ECO:0000313" key="3">
    <source>
        <dbReference type="EMBL" id="MFC6670104.1"/>
    </source>
</evidence>
<dbReference type="EMBL" id="JBHSWE010000001">
    <property type="protein sequence ID" value="MFC6670104.1"/>
    <property type="molecule type" value="Genomic_DNA"/>
</dbReference>
<evidence type="ECO:0000313" key="4">
    <source>
        <dbReference type="Proteomes" id="UP001596422"/>
    </source>
</evidence>
<comment type="caution">
    <text evidence="3">The sequence shown here is derived from an EMBL/GenBank/DDBJ whole genome shotgun (WGS) entry which is preliminary data.</text>
</comment>
<evidence type="ECO:0008006" key="5">
    <source>
        <dbReference type="Google" id="ProtNLM"/>
    </source>
</evidence>
<feature type="region of interest" description="Disordered" evidence="1">
    <location>
        <begin position="180"/>
        <end position="229"/>
    </location>
</feature>
<evidence type="ECO:0000256" key="2">
    <source>
        <dbReference type="SAM" id="Phobius"/>
    </source>
</evidence>
<feature type="transmembrane region" description="Helical" evidence="2">
    <location>
        <begin position="20"/>
        <end position="40"/>
    </location>
</feature>
<gene>
    <name evidence="3" type="ORF">ACFQDL_08405</name>
</gene>
<keyword evidence="2" id="KW-0472">Membrane</keyword>
<keyword evidence="2" id="KW-0812">Transmembrane</keyword>
<dbReference type="Proteomes" id="UP001596422">
    <property type="component" value="Unassembled WGS sequence"/>
</dbReference>
<feature type="transmembrane region" description="Helical" evidence="2">
    <location>
        <begin position="144"/>
        <end position="168"/>
    </location>
</feature>
<proteinExistence type="predicted"/>
<sequence length="490" mass="54686">MSAVEVTPTPEFGSRRRRLVGQVALVLVCGLLLSLGYLFYDASRAARQQTLDDGGNLMRQSAVLLQPLLLADDRVSLNYLVNELGNRPGVRGIALYNLSGEQVARSGDSEGPLERELVLEREKQELGRLTFWLDPAPALQQRQALLYSTALLWLLTALVALLVLWLGLRPRPAVTAAPLNNAEPAEAEADTPEEAPAPAEEEEAFETDDEDEVPEEEAPAPAKSESGFDGLLELLRPVKERLMPRFEPSPPQAHEEPRFIDESIEIGDDEPPPPKYGPKANPLRGRDEEQLGLYSFEHELELILAPEDAVYLLLIDAASGHAEYVQGEERDTLLQGYLQQARQIAAIYNGDVEALDNGDIRIWFREPADEDRHGANALCAAKLFTLLYRAFNQSRIRQFQPVLSLHMALVRGNRDREQRVLEEAQFLTRTTQSNELISHTALTEAPELKANLLDEADVRREDEDKVLILSLSDGYEELLQKQASHLLSKS</sequence>
<feature type="region of interest" description="Disordered" evidence="1">
    <location>
        <begin position="264"/>
        <end position="284"/>
    </location>
</feature>
<organism evidence="3 4">
    <name type="scientific">Marinobacterium aestuariivivens</name>
    <dbReference type="NCBI Taxonomy" id="1698799"/>
    <lineage>
        <taxon>Bacteria</taxon>
        <taxon>Pseudomonadati</taxon>
        <taxon>Pseudomonadota</taxon>
        <taxon>Gammaproteobacteria</taxon>
        <taxon>Oceanospirillales</taxon>
        <taxon>Oceanospirillaceae</taxon>
        <taxon>Marinobacterium</taxon>
    </lineage>
</organism>
<evidence type="ECO:0000256" key="1">
    <source>
        <dbReference type="SAM" id="MobiDB-lite"/>
    </source>
</evidence>
<keyword evidence="2" id="KW-1133">Transmembrane helix</keyword>
<reference evidence="4" key="1">
    <citation type="journal article" date="2019" name="Int. J. Syst. Evol. Microbiol.">
        <title>The Global Catalogue of Microorganisms (GCM) 10K type strain sequencing project: providing services to taxonomists for standard genome sequencing and annotation.</title>
        <authorList>
            <consortium name="The Broad Institute Genomics Platform"/>
            <consortium name="The Broad Institute Genome Sequencing Center for Infectious Disease"/>
            <person name="Wu L."/>
            <person name="Ma J."/>
        </authorList>
    </citation>
    <scope>NUCLEOTIDE SEQUENCE [LARGE SCALE GENOMIC DNA]</scope>
    <source>
        <strain evidence="4">NBRC 111756</strain>
    </source>
</reference>
<accession>A0ABW1ZYA0</accession>
<feature type="compositionally biased region" description="Acidic residues" evidence="1">
    <location>
        <begin position="185"/>
        <end position="218"/>
    </location>
</feature>
<dbReference type="RefSeq" id="WP_379908617.1">
    <property type="nucleotide sequence ID" value="NZ_JBHSWE010000001.1"/>
</dbReference>
<protein>
    <recommendedName>
        <fullName evidence="5">Guanylate cyclase domain-containing protein</fullName>
    </recommendedName>
</protein>
<name>A0ABW1ZYA0_9GAMM</name>